<name>A0A1G7JBM5_9BRAD</name>
<gene>
    <name evidence="4" type="ORF">SAMN05216337_104810</name>
</gene>
<dbReference type="PROSITE" id="PS50937">
    <property type="entry name" value="HTH_MERR_2"/>
    <property type="match status" value="1"/>
</dbReference>
<dbReference type="GO" id="GO:0003677">
    <property type="term" value="F:DNA binding"/>
    <property type="evidence" value="ECO:0007669"/>
    <property type="project" value="UniProtKB-KW"/>
</dbReference>
<accession>A0A1G7JBM5</accession>
<evidence type="ECO:0000313" key="4">
    <source>
        <dbReference type="EMBL" id="SDF21869.1"/>
    </source>
</evidence>
<proteinExistence type="predicted"/>
<reference evidence="4 5" key="1">
    <citation type="submission" date="2016-10" db="EMBL/GenBank/DDBJ databases">
        <authorList>
            <person name="de Groot N.N."/>
        </authorList>
    </citation>
    <scope>NUCLEOTIDE SEQUENCE [LARGE SCALE GENOMIC DNA]</scope>
    <source>
        <strain evidence="4 5">R5</strain>
    </source>
</reference>
<dbReference type="GO" id="GO:0003700">
    <property type="term" value="F:DNA-binding transcription factor activity"/>
    <property type="evidence" value="ECO:0007669"/>
    <property type="project" value="InterPro"/>
</dbReference>
<dbReference type="PANTHER" id="PTHR30204">
    <property type="entry name" value="REDOX-CYCLING DRUG-SENSING TRANSCRIPTIONAL ACTIVATOR SOXR"/>
    <property type="match status" value="1"/>
</dbReference>
<feature type="coiled-coil region" evidence="2">
    <location>
        <begin position="72"/>
        <end position="106"/>
    </location>
</feature>
<dbReference type="CDD" id="cd01106">
    <property type="entry name" value="HTH_TipAL-Mta"/>
    <property type="match status" value="1"/>
</dbReference>
<dbReference type="PANTHER" id="PTHR30204:SF93">
    <property type="entry name" value="HTH MERR-TYPE DOMAIN-CONTAINING PROTEIN"/>
    <property type="match status" value="1"/>
</dbReference>
<evidence type="ECO:0000259" key="3">
    <source>
        <dbReference type="PROSITE" id="PS50937"/>
    </source>
</evidence>
<dbReference type="SMART" id="SM00422">
    <property type="entry name" value="HTH_MERR"/>
    <property type="match status" value="1"/>
</dbReference>
<sequence length="310" mass="35333">MTQRTYSIGEAARLSGISVRKLRFYSDQGLLPPAGRTASGYRVFTDDELVRLDLIRCLRDAGLGLDAIREVLTKELSLVEALQLRLETLEAEIAAQRRVASALRAALRSPQLTEADLRRFLTMTQLSRTERRNVVERFFEKVSDGINIDRKWIRQMIETSVPELPDEPTPEQCDAWIELSEMLNDPSLVANIRANAEDVWNHHVLDLAAWQAANETVLARAKEIIARDLGPTSEAGQALARDWLETSARLLKRKPDLEFRNWIRGKYALHDARAARYWELVAIMRGQSPDASPNREWAWITAAMRHHLSD</sequence>
<evidence type="ECO:0000256" key="1">
    <source>
        <dbReference type="ARBA" id="ARBA00023125"/>
    </source>
</evidence>
<dbReference type="Gene3D" id="1.10.1660.10">
    <property type="match status" value="1"/>
</dbReference>
<protein>
    <submittedName>
        <fullName evidence="4">DNA-binding transcriptional regulator, MerR family</fullName>
    </submittedName>
</protein>
<dbReference type="PRINTS" id="PR00040">
    <property type="entry name" value="HTHMERR"/>
</dbReference>
<evidence type="ECO:0000313" key="5">
    <source>
        <dbReference type="Proteomes" id="UP000199245"/>
    </source>
</evidence>
<organism evidence="4 5">
    <name type="scientific">Bradyrhizobium brasilense</name>
    <dbReference type="NCBI Taxonomy" id="1419277"/>
    <lineage>
        <taxon>Bacteria</taxon>
        <taxon>Pseudomonadati</taxon>
        <taxon>Pseudomonadota</taxon>
        <taxon>Alphaproteobacteria</taxon>
        <taxon>Hyphomicrobiales</taxon>
        <taxon>Nitrobacteraceae</taxon>
        <taxon>Bradyrhizobium</taxon>
    </lineage>
</organism>
<evidence type="ECO:0000256" key="2">
    <source>
        <dbReference type="SAM" id="Coils"/>
    </source>
</evidence>
<dbReference type="Pfam" id="PF13411">
    <property type="entry name" value="MerR_1"/>
    <property type="match status" value="1"/>
</dbReference>
<dbReference type="RefSeq" id="WP_092089027.1">
    <property type="nucleotide sequence ID" value="NZ_FMZW01000048.1"/>
</dbReference>
<keyword evidence="2" id="KW-0175">Coiled coil</keyword>
<dbReference type="Proteomes" id="UP000199245">
    <property type="component" value="Unassembled WGS sequence"/>
</dbReference>
<dbReference type="SUPFAM" id="SSF46955">
    <property type="entry name" value="Putative DNA-binding domain"/>
    <property type="match status" value="1"/>
</dbReference>
<dbReference type="EMBL" id="FMZW01000048">
    <property type="protein sequence ID" value="SDF21869.1"/>
    <property type="molecule type" value="Genomic_DNA"/>
</dbReference>
<dbReference type="InterPro" id="IPR047057">
    <property type="entry name" value="MerR_fam"/>
</dbReference>
<dbReference type="AlphaFoldDB" id="A0A1G7JBM5"/>
<dbReference type="InterPro" id="IPR009061">
    <property type="entry name" value="DNA-bd_dom_put_sf"/>
</dbReference>
<dbReference type="InterPro" id="IPR000551">
    <property type="entry name" value="MerR-type_HTH_dom"/>
</dbReference>
<keyword evidence="1 4" id="KW-0238">DNA-binding</keyword>
<feature type="domain" description="HTH merR-type" evidence="3">
    <location>
        <begin position="5"/>
        <end position="74"/>
    </location>
</feature>